<dbReference type="OrthoDB" id="10256190at2759"/>
<feature type="compositionally biased region" description="Polar residues" evidence="2">
    <location>
        <begin position="689"/>
        <end position="702"/>
    </location>
</feature>
<dbReference type="Pfam" id="PF14908">
    <property type="entry name" value="HU-CCDC81_euk_1"/>
    <property type="match status" value="1"/>
</dbReference>
<keyword evidence="6" id="KW-1185">Reference proteome</keyword>
<evidence type="ECO:0000259" key="4">
    <source>
        <dbReference type="Pfam" id="PF18289"/>
    </source>
</evidence>
<evidence type="ECO:0000256" key="1">
    <source>
        <dbReference type="SAM" id="Coils"/>
    </source>
</evidence>
<dbReference type="VEuPathDB" id="AmoebaDB:NfTy_001280"/>
<dbReference type="GeneID" id="68107673"/>
<evidence type="ECO:0000313" key="6">
    <source>
        <dbReference type="Proteomes" id="UP000444721"/>
    </source>
</evidence>
<evidence type="ECO:0000259" key="3">
    <source>
        <dbReference type="Pfam" id="PF14908"/>
    </source>
</evidence>
<evidence type="ECO:0008006" key="7">
    <source>
        <dbReference type="Google" id="ProtNLM"/>
    </source>
</evidence>
<feature type="compositionally biased region" description="Basic and acidic residues" evidence="2">
    <location>
        <begin position="704"/>
        <end position="719"/>
    </location>
</feature>
<gene>
    <name evidence="5" type="ORF">FDP41_000455</name>
</gene>
<evidence type="ECO:0000256" key="2">
    <source>
        <dbReference type="SAM" id="MobiDB-lite"/>
    </source>
</evidence>
<feature type="coiled-coil region" evidence="1">
    <location>
        <begin position="489"/>
        <end position="516"/>
    </location>
</feature>
<feature type="region of interest" description="Disordered" evidence="2">
    <location>
        <begin position="38"/>
        <end position="84"/>
    </location>
</feature>
<feature type="region of interest" description="Disordered" evidence="2">
    <location>
        <begin position="689"/>
        <end position="728"/>
    </location>
</feature>
<name>A0A6A5C9Z0_NAEFO</name>
<dbReference type="Pfam" id="PF18289">
    <property type="entry name" value="HU-CCDC81_euk_2"/>
    <property type="match status" value="1"/>
</dbReference>
<dbReference type="AlphaFoldDB" id="A0A6A5C9Z0"/>
<dbReference type="InterPro" id="IPR040673">
    <property type="entry name" value="CCDC81_HU_dom_2"/>
</dbReference>
<feature type="compositionally biased region" description="Polar residues" evidence="2">
    <location>
        <begin position="51"/>
        <end position="68"/>
    </location>
</feature>
<dbReference type="EMBL" id="VFQX01000002">
    <property type="protein sequence ID" value="KAF0984556.1"/>
    <property type="molecule type" value="Genomic_DNA"/>
</dbReference>
<feature type="domain" description="CCDC81 HU" evidence="4">
    <location>
        <begin position="216"/>
        <end position="286"/>
    </location>
</feature>
<dbReference type="OMA" id="NTETQDC"/>
<dbReference type="RefSeq" id="XP_044569269.1">
    <property type="nucleotide sequence ID" value="XM_044707976.1"/>
</dbReference>
<proteinExistence type="predicted"/>
<reference evidence="5 6" key="1">
    <citation type="journal article" date="2019" name="Sci. Rep.">
        <title>Nanopore sequencing improves the draft genome of the human pathogenic amoeba Naegleria fowleri.</title>
        <authorList>
            <person name="Liechti N."/>
            <person name="Schurch N."/>
            <person name="Bruggmann R."/>
            <person name="Wittwer M."/>
        </authorList>
    </citation>
    <scope>NUCLEOTIDE SEQUENCE [LARGE SCALE GENOMIC DNA]</scope>
    <source>
        <strain evidence="5 6">ATCC 30894</strain>
    </source>
</reference>
<evidence type="ECO:0000313" key="5">
    <source>
        <dbReference type="EMBL" id="KAF0984556.1"/>
    </source>
</evidence>
<dbReference type="VEuPathDB" id="AmoebaDB:FDP41_000455"/>
<dbReference type="VEuPathDB" id="AmoebaDB:NF0128970"/>
<organism evidence="5 6">
    <name type="scientific">Naegleria fowleri</name>
    <name type="common">Brain eating amoeba</name>
    <dbReference type="NCBI Taxonomy" id="5763"/>
    <lineage>
        <taxon>Eukaryota</taxon>
        <taxon>Discoba</taxon>
        <taxon>Heterolobosea</taxon>
        <taxon>Tetramitia</taxon>
        <taxon>Eutetramitia</taxon>
        <taxon>Vahlkampfiidae</taxon>
        <taxon>Naegleria</taxon>
    </lineage>
</organism>
<comment type="caution">
    <text evidence="5">The sequence shown here is derived from an EMBL/GenBank/DDBJ whole genome shotgun (WGS) entry which is preliminary data.</text>
</comment>
<protein>
    <recommendedName>
        <fullName evidence="7">CCDC81 HU domain-containing protein</fullName>
    </recommendedName>
</protein>
<keyword evidence="1" id="KW-0175">Coiled coil</keyword>
<feature type="domain" description="CCDC81 HU" evidence="3">
    <location>
        <begin position="136"/>
        <end position="204"/>
    </location>
</feature>
<dbReference type="InterPro" id="IPR028034">
    <property type="entry name" value="HU-CCDC81"/>
</dbReference>
<accession>A0A6A5C9Z0</accession>
<sequence length="728" mass="83546">MNQQQQHQQERLNHLILACYDTKNTAMKNTRRLVHSSCGMREDSPPLMRSETPQFGLSVPTSTRQSMEQAKRKQKKNKVERESNSTMIETTKIPVSVNSNPPYHSKINNPLKDSIGFNAVKPQIGSDDSGLKQLGITNSLVKKIWDSTLKYIENELISGNPVEIPNLGLLTFNTETQDCGSYTRKHQTPVFILSEHFQKRYGISTLKVPLNDGKKKMNLSHIATNVHASKNVVKAVIESIVKNIGQRASEATKKDYSVNLNVCKLLFKGKNCHPKWDATFLQNIEKNLTKTLLTTDASAPPRGQYESARRTKKLIEELGLSIRAPTPILDHCASSPCSANLSTKSNFSAISLGPPHDVDKITSVSSEDFKHVSPTHSAKELQTRKKFGKDTLSNKVGQSIDQIYVPDPNRSLVKPRPSTPFELDKDKEEDVRIGLKNLLIDKHNKKEITHFNHEKERFYNEWVSQREKEVDESFKQDALNNTNAVHNYNLNVAREKKKAEKEAQQAETKSTHLDNVHALHASLVETFKNDRNKKDAYARELAQQQHRQALDSSIKMSDTALPDFDNSIFMRNSYDHKTDPSYWQQRREKQKEFYNSLQNQVLEKKELEKKAQLDSVRNTNQVIINGSDDDFKKRQEEYRNKAREEFKQFIASKENEIKRLRELGLERSREEARQQAKLLQSIISNNLRHSESQNATRNSLSRQVYEKEAEKEQNTKLEKSYMNNSSMF</sequence>
<dbReference type="Proteomes" id="UP000444721">
    <property type="component" value="Unassembled WGS sequence"/>
</dbReference>